<dbReference type="PANTHER" id="PTHR36503:SF2">
    <property type="entry name" value="BLR2408 PROTEIN"/>
    <property type="match status" value="1"/>
</dbReference>
<dbReference type="SUPFAM" id="SSF54593">
    <property type="entry name" value="Glyoxalase/Bleomycin resistance protein/Dihydroxybiphenyl dioxygenase"/>
    <property type="match status" value="1"/>
</dbReference>
<evidence type="ECO:0000313" key="3">
    <source>
        <dbReference type="Proteomes" id="UP000034883"/>
    </source>
</evidence>
<dbReference type="InterPro" id="IPR037523">
    <property type="entry name" value="VOC_core"/>
</dbReference>
<dbReference type="EMBL" id="CP011125">
    <property type="protein sequence ID" value="AKF06108.1"/>
    <property type="molecule type" value="Genomic_DNA"/>
</dbReference>
<dbReference type="STRING" id="927083.DB32_003257"/>
<feature type="domain" description="VOC" evidence="1">
    <location>
        <begin position="6"/>
        <end position="130"/>
    </location>
</feature>
<dbReference type="Gene3D" id="3.10.180.10">
    <property type="entry name" value="2,3-Dihydroxybiphenyl 1,2-Dioxygenase, domain 1"/>
    <property type="match status" value="1"/>
</dbReference>
<name>A0A0F6W370_9BACT</name>
<dbReference type="AlphaFoldDB" id="A0A0F6W370"/>
<protein>
    <submittedName>
        <fullName evidence="2">Glyoxalase family protein</fullName>
    </submittedName>
</protein>
<keyword evidence="3" id="KW-1185">Reference proteome</keyword>
<accession>A0A0F6W370</accession>
<dbReference type="Proteomes" id="UP000034883">
    <property type="component" value="Chromosome"/>
</dbReference>
<evidence type="ECO:0000259" key="1">
    <source>
        <dbReference type="PROSITE" id="PS51819"/>
    </source>
</evidence>
<dbReference type="InterPro" id="IPR004360">
    <property type="entry name" value="Glyas_Fos-R_dOase_dom"/>
</dbReference>
<sequence>MAGNSRMLFVNLSVRDLPRSMQFFSKLGFEFNKQFTDETAACMVVSEQAFVMLLTESKFSQFTKNAICDTSKASEGLFALSCTSREEVDQIVEKAVAAGGRHAMTKMDMGFMYGWSFYDVDGHHWEVMWMDPAAIQPQ</sequence>
<dbReference type="InterPro" id="IPR029068">
    <property type="entry name" value="Glyas_Bleomycin-R_OHBP_Dase"/>
</dbReference>
<dbReference type="Pfam" id="PF00903">
    <property type="entry name" value="Glyoxalase"/>
    <property type="match status" value="1"/>
</dbReference>
<proteinExistence type="predicted"/>
<reference evidence="2 3" key="1">
    <citation type="submission" date="2015-03" db="EMBL/GenBank/DDBJ databases">
        <title>Genome assembly of Sandaracinus amylolyticus DSM 53668.</title>
        <authorList>
            <person name="Sharma G."/>
            <person name="Subramanian S."/>
        </authorList>
    </citation>
    <scope>NUCLEOTIDE SEQUENCE [LARGE SCALE GENOMIC DNA]</scope>
    <source>
        <strain evidence="2 3">DSM 53668</strain>
    </source>
</reference>
<dbReference type="PROSITE" id="PS51819">
    <property type="entry name" value="VOC"/>
    <property type="match status" value="1"/>
</dbReference>
<dbReference type="PANTHER" id="PTHR36503">
    <property type="entry name" value="BLR2520 PROTEIN"/>
    <property type="match status" value="1"/>
</dbReference>
<gene>
    <name evidence="2" type="ORF">DB32_003257</name>
</gene>
<organism evidence="2 3">
    <name type="scientific">Sandaracinus amylolyticus</name>
    <dbReference type="NCBI Taxonomy" id="927083"/>
    <lineage>
        <taxon>Bacteria</taxon>
        <taxon>Pseudomonadati</taxon>
        <taxon>Myxococcota</taxon>
        <taxon>Polyangia</taxon>
        <taxon>Polyangiales</taxon>
        <taxon>Sandaracinaceae</taxon>
        <taxon>Sandaracinus</taxon>
    </lineage>
</organism>
<evidence type="ECO:0000313" key="2">
    <source>
        <dbReference type="EMBL" id="AKF06108.1"/>
    </source>
</evidence>
<dbReference type="OrthoDB" id="4265398at2"/>
<dbReference type="KEGG" id="samy:DB32_003257"/>
<dbReference type="RefSeq" id="WP_053233317.1">
    <property type="nucleotide sequence ID" value="NZ_CP011125.1"/>
</dbReference>